<feature type="domain" description="Actin homologue MreB-like C-terminal" evidence="2">
    <location>
        <begin position="179"/>
        <end position="288"/>
    </location>
</feature>
<dbReference type="InterPro" id="IPR049067">
    <property type="entry name" value="MreB-like_C"/>
</dbReference>
<dbReference type="CDD" id="cd24025">
    <property type="entry name" value="ASKHA_NBD_ParM_pCBH-like"/>
    <property type="match status" value="1"/>
</dbReference>
<organism evidence="3 4">
    <name type="scientific">Paenibacillus peoriae</name>
    <dbReference type="NCBI Taxonomy" id="59893"/>
    <lineage>
        <taxon>Bacteria</taxon>
        <taxon>Bacillati</taxon>
        <taxon>Bacillota</taxon>
        <taxon>Bacilli</taxon>
        <taxon>Bacillales</taxon>
        <taxon>Paenibacillaceae</taxon>
        <taxon>Paenibacillus</taxon>
    </lineage>
</organism>
<feature type="domain" description="Actin-like protein N-terminal" evidence="1">
    <location>
        <begin position="7"/>
        <end position="153"/>
    </location>
</feature>
<dbReference type="Gene3D" id="3.30.420.40">
    <property type="match status" value="2"/>
</dbReference>
<accession>A0A7H0Y2P1</accession>
<dbReference type="InterPro" id="IPR040607">
    <property type="entry name" value="ALP_N"/>
</dbReference>
<name>A0A7H0Y2P1_9BACL</name>
<evidence type="ECO:0000313" key="4">
    <source>
        <dbReference type="Proteomes" id="UP000516384"/>
    </source>
</evidence>
<evidence type="ECO:0000259" key="1">
    <source>
        <dbReference type="Pfam" id="PF17989"/>
    </source>
</evidence>
<reference evidence="3 4" key="1">
    <citation type="submission" date="2020-09" db="EMBL/GenBank/DDBJ databases">
        <title>Characterization of Paenibacillus peoriae strain ZF390 with broad-spectrum antimicrobial activity as a potential biocontrol agent.</title>
        <authorList>
            <person name="Li L."/>
            <person name="Zhao Y."/>
            <person name="Li B."/>
            <person name="Xie X."/>
        </authorList>
    </citation>
    <scope>NUCLEOTIDE SEQUENCE [LARGE SCALE GENOMIC DNA]</scope>
    <source>
        <strain evidence="3 4">ZF390</strain>
    </source>
</reference>
<evidence type="ECO:0000259" key="2">
    <source>
        <dbReference type="Pfam" id="PF21522"/>
    </source>
</evidence>
<protein>
    <submittedName>
        <fullName evidence="3">ParM/StbA family protein</fullName>
    </submittedName>
</protein>
<dbReference type="AlphaFoldDB" id="A0A7H0Y2P1"/>
<proteinExistence type="predicted"/>
<dbReference type="Pfam" id="PF21522">
    <property type="entry name" value="MreB-like_C"/>
    <property type="match status" value="1"/>
</dbReference>
<dbReference type="SUPFAM" id="SSF53067">
    <property type="entry name" value="Actin-like ATPase domain"/>
    <property type="match status" value="1"/>
</dbReference>
<dbReference type="Pfam" id="PF17989">
    <property type="entry name" value="ALP_N"/>
    <property type="match status" value="1"/>
</dbReference>
<sequence length="314" mass="35809">MLKTVSFDLGFSWTKAEGGGIVYRQPSIIGEAKDMFDQNIMPDHFIYNDEMFVGNLALNYSDIKYFSLNDNKAEANTSDIIMKTTLGYLARKNKFDLVSGLPIKFYFNQKEAFEEKLLGLADQGEYRIKKGRGKSYLVQPVVERCKLVPQGFGIVMDYLLNENGKIIRLKAAKQKILTIDLGFYTLNLLGLDNYKIMKESKSVIVGVEKAYKLLQTYIHKMTGSSPELYELDPCVISGKYNGYDIRPLIKRAFKSLALQIKNEIESLNMNFDIFLIAGGAAHLIYEFLDLPNKVLMDQMAQQRGYDKIGKKSWK</sequence>
<dbReference type="Proteomes" id="UP000516384">
    <property type="component" value="Chromosome"/>
</dbReference>
<dbReference type="EMBL" id="CP061172">
    <property type="protein sequence ID" value="QNR65349.1"/>
    <property type="molecule type" value="Genomic_DNA"/>
</dbReference>
<dbReference type="InterPro" id="IPR043129">
    <property type="entry name" value="ATPase_NBD"/>
</dbReference>
<dbReference type="RefSeq" id="WP_190297252.1">
    <property type="nucleotide sequence ID" value="NZ_CP061172.1"/>
</dbReference>
<gene>
    <name evidence="3" type="ORF">IAQ67_15750</name>
</gene>
<evidence type="ECO:0000313" key="3">
    <source>
        <dbReference type="EMBL" id="QNR65349.1"/>
    </source>
</evidence>